<evidence type="ECO:0000313" key="2">
    <source>
        <dbReference type="Proteomes" id="UP000092154"/>
    </source>
</evidence>
<dbReference type="Proteomes" id="UP000092154">
    <property type="component" value="Unassembled WGS sequence"/>
</dbReference>
<organism evidence="1 2">
    <name type="scientific">Rhizopogon vinicolor AM-OR11-026</name>
    <dbReference type="NCBI Taxonomy" id="1314800"/>
    <lineage>
        <taxon>Eukaryota</taxon>
        <taxon>Fungi</taxon>
        <taxon>Dikarya</taxon>
        <taxon>Basidiomycota</taxon>
        <taxon>Agaricomycotina</taxon>
        <taxon>Agaricomycetes</taxon>
        <taxon>Agaricomycetidae</taxon>
        <taxon>Boletales</taxon>
        <taxon>Suillineae</taxon>
        <taxon>Rhizopogonaceae</taxon>
        <taxon>Rhizopogon</taxon>
    </lineage>
</organism>
<dbReference type="EMBL" id="KV448459">
    <property type="protein sequence ID" value="OAX35884.1"/>
    <property type="molecule type" value="Genomic_DNA"/>
</dbReference>
<dbReference type="InterPro" id="IPR011009">
    <property type="entry name" value="Kinase-like_dom_sf"/>
</dbReference>
<dbReference type="InParanoid" id="A0A1B7MTD9"/>
<proteinExistence type="predicted"/>
<keyword evidence="2" id="KW-1185">Reference proteome</keyword>
<evidence type="ECO:0008006" key="3">
    <source>
        <dbReference type="Google" id="ProtNLM"/>
    </source>
</evidence>
<protein>
    <recommendedName>
        <fullName evidence="3">Protein kinase domain-containing protein</fullName>
    </recommendedName>
</protein>
<accession>A0A1B7MTD9</accession>
<name>A0A1B7MTD9_9AGAM</name>
<dbReference type="OrthoDB" id="3267903at2759"/>
<gene>
    <name evidence="1" type="ORF">K503DRAFT_773034</name>
</gene>
<dbReference type="SUPFAM" id="SSF56112">
    <property type="entry name" value="Protein kinase-like (PK-like)"/>
    <property type="match status" value="1"/>
</dbReference>
<reference evidence="1 2" key="1">
    <citation type="submission" date="2016-06" db="EMBL/GenBank/DDBJ databases">
        <title>Comparative genomics of the ectomycorrhizal sister species Rhizopogon vinicolor and Rhizopogon vesiculosus (Basidiomycota: Boletales) reveals a divergence of the mating type B locus.</title>
        <authorList>
            <consortium name="DOE Joint Genome Institute"/>
            <person name="Mujic A.B."/>
            <person name="Kuo A."/>
            <person name="Tritt A."/>
            <person name="Lipzen A."/>
            <person name="Chen C."/>
            <person name="Johnson J."/>
            <person name="Sharma A."/>
            <person name="Barry K."/>
            <person name="Grigoriev I.V."/>
            <person name="Spatafora J.W."/>
        </authorList>
    </citation>
    <scope>NUCLEOTIDE SEQUENCE [LARGE SCALE GENOMIC DNA]</scope>
    <source>
        <strain evidence="1 2">AM-OR11-026</strain>
    </source>
</reference>
<dbReference type="AlphaFoldDB" id="A0A1B7MTD9"/>
<dbReference type="STRING" id="1314800.A0A1B7MTD9"/>
<sequence>MFDNQTPRRPVECISDLLKYDPVLRITSQQCLVHNYLRECLPENLPYMLPEPELHAQQLSIPQDSHAVNETPS</sequence>
<evidence type="ECO:0000313" key="1">
    <source>
        <dbReference type="EMBL" id="OAX35884.1"/>
    </source>
</evidence>